<dbReference type="EMBL" id="CP017147">
    <property type="protein sequence ID" value="AOO84050.1"/>
    <property type="molecule type" value="Genomic_DNA"/>
</dbReference>
<reference evidence="2 3" key="1">
    <citation type="journal article" date="2015" name="Antonie Van Leeuwenhoek">
        <title>Bosea vaviloviae sp. nov., a new species of slow-growing rhizobia isolated from nodules of the relict species Vavilovia formosa (Stev.) Fed.</title>
        <authorList>
            <person name="Safronova V.I."/>
            <person name="Kuznetsova I.G."/>
            <person name="Sazanova A.L."/>
            <person name="Kimeklis A.K."/>
            <person name="Belimov A.A."/>
            <person name="Andronov E.E."/>
            <person name="Pinaev A.G."/>
            <person name="Chizhevskaya E.P."/>
            <person name="Pukhaev A.R."/>
            <person name="Popov K.P."/>
            <person name="Willems A."/>
            <person name="Tikhonovich I.A."/>
        </authorList>
    </citation>
    <scope>NUCLEOTIDE SEQUENCE [LARGE SCALE GENOMIC DNA]</scope>
    <source>
        <strain evidence="2 3">Vaf18</strain>
    </source>
</reference>
<dbReference type="Gene3D" id="3.40.50.1360">
    <property type="match status" value="1"/>
</dbReference>
<dbReference type="GO" id="GO:0019262">
    <property type="term" value="P:N-acetylneuraminate catabolic process"/>
    <property type="evidence" value="ECO:0007669"/>
    <property type="project" value="TreeGrafter"/>
</dbReference>
<evidence type="ECO:0000259" key="1">
    <source>
        <dbReference type="Pfam" id="PF01182"/>
    </source>
</evidence>
<dbReference type="OrthoDB" id="9791139at2"/>
<protein>
    <submittedName>
        <fullName evidence="2">Glucosamine-6-phosphate deaminase</fullName>
    </submittedName>
</protein>
<gene>
    <name evidence="2" type="ORF">BHK69_00365</name>
</gene>
<keyword evidence="3" id="KW-1185">Reference proteome</keyword>
<dbReference type="Proteomes" id="UP000094969">
    <property type="component" value="Chromosome"/>
</dbReference>
<dbReference type="InterPro" id="IPR006148">
    <property type="entry name" value="Glc/Gal-6P_isomerase"/>
</dbReference>
<dbReference type="InterPro" id="IPR037171">
    <property type="entry name" value="NagB/RpiA_transferase-like"/>
</dbReference>
<dbReference type="GO" id="GO:0042802">
    <property type="term" value="F:identical protein binding"/>
    <property type="evidence" value="ECO:0007669"/>
    <property type="project" value="TreeGrafter"/>
</dbReference>
<dbReference type="InterPro" id="IPR004547">
    <property type="entry name" value="Glucosamine6P_isomerase"/>
</dbReference>
<dbReference type="GO" id="GO:0005737">
    <property type="term" value="C:cytoplasm"/>
    <property type="evidence" value="ECO:0007669"/>
    <property type="project" value="TreeGrafter"/>
</dbReference>
<dbReference type="KEGG" id="bvv:BHK69_00365"/>
<dbReference type="STRING" id="1526658.BHK69_00365"/>
<dbReference type="RefSeq" id="WP_069693242.1">
    <property type="nucleotide sequence ID" value="NZ_CP017147.1"/>
</dbReference>
<accession>A0A1D7U9I5</accession>
<name>A0A1D7U9I5_9HYPH</name>
<dbReference type="PANTHER" id="PTHR11280">
    <property type="entry name" value="GLUCOSAMINE-6-PHOSPHATE ISOMERASE"/>
    <property type="match status" value="1"/>
</dbReference>
<dbReference type="PANTHER" id="PTHR11280:SF6">
    <property type="entry name" value="GLUCOSAMINE-6-PHOSPHATE ISOMERASE NAGB"/>
    <property type="match status" value="1"/>
</dbReference>
<organism evidence="2 3">
    <name type="scientific">Bosea vaviloviae</name>
    <dbReference type="NCBI Taxonomy" id="1526658"/>
    <lineage>
        <taxon>Bacteria</taxon>
        <taxon>Pseudomonadati</taxon>
        <taxon>Pseudomonadota</taxon>
        <taxon>Alphaproteobacteria</taxon>
        <taxon>Hyphomicrobiales</taxon>
        <taxon>Boseaceae</taxon>
        <taxon>Bosea</taxon>
    </lineage>
</organism>
<dbReference type="GO" id="GO:0004342">
    <property type="term" value="F:glucosamine-6-phosphate deaminase activity"/>
    <property type="evidence" value="ECO:0007669"/>
    <property type="project" value="InterPro"/>
</dbReference>
<dbReference type="GO" id="GO:0005975">
    <property type="term" value="P:carbohydrate metabolic process"/>
    <property type="evidence" value="ECO:0007669"/>
    <property type="project" value="InterPro"/>
</dbReference>
<dbReference type="SUPFAM" id="SSF100950">
    <property type="entry name" value="NagB/RpiA/CoA transferase-like"/>
    <property type="match status" value="1"/>
</dbReference>
<evidence type="ECO:0000313" key="3">
    <source>
        <dbReference type="Proteomes" id="UP000094969"/>
    </source>
</evidence>
<proteinExistence type="predicted"/>
<dbReference type="AlphaFoldDB" id="A0A1D7U9I5"/>
<feature type="domain" description="Glucosamine/galactosamine-6-phosphate isomerase" evidence="1">
    <location>
        <begin position="9"/>
        <end position="231"/>
    </location>
</feature>
<dbReference type="CDD" id="cd01399">
    <property type="entry name" value="GlcN6P_deaminase"/>
    <property type="match status" value="1"/>
</dbReference>
<evidence type="ECO:0000313" key="2">
    <source>
        <dbReference type="EMBL" id="AOO84050.1"/>
    </source>
</evidence>
<dbReference type="GO" id="GO:0006043">
    <property type="term" value="P:glucosamine catabolic process"/>
    <property type="evidence" value="ECO:0007669"/>
    <property type="project" value="TreeGrafter"/>
</dbReference>
<dbReference type="Pfam" id="PF01182">
    <property type="entry name" value="Glucosamine_iso"/>
    <property type="match status" value="1"/>
</dbReference>
<dbReference type="GO" id="GO:0006046">
    <property type="term" value="P:N-acetylglucosamine catabolic process"/>
    <property type="evidence" value="ECO:0007669"/>
    <property type="project" value="TreeGrafter"/>
</dbReference>
<sequence length="247" mass="26710">MLDIRIVPDKVTLGAQAAALGAAAIREALARHGEATIIVATGASQFEVLQHLVAAEGIDWSKVTAFHLDEYVGLSEAHPASFRRYLRERFVAPLGGAVTFIPVDGENDPQPETQRLNALIAGQRIDVCFAGIGENCHLAFNDPPADFETTEPYIVVTLDEACRRQQFGEGWFESLTAVPQRAISMSVRQIMTSKLIVLSVPDERKARATRDAVEGPVSPLHPASILQTHPNTVLFLDPPAASLLAKA</sequence>